<name>A0AAQ3NP28_VIGMU</name>
<keyword evidence="1" id="KW-1133">Transmembrane helix</keyword>
<reference evidence="2 3" key="1">
    <citation type="journal article" date="2023" name="Life. Sci Alliance">
        <title>Evolutionary insights into 3D genome organization and epigenetic landscape of Vigna mungo.</title>
        <authorList>
            <person name="Junaid A."/>
            <person name="Singh B."/>
            <person name="Bhatia S."/>
        </authorList>
    </citation>
    <scope>NUCLEOTIDE SEQUENCE [LARGE SCALE GENOMIC DNA]</scope>
    <source>
        <strain evidence="2">Urdbean</strain>
    </source>
</reference>
<keyword evidence="3" id="KW-1185">Reference proteome</keyword>
<evidence type="ECO:0000313" key="2">
    <source>
        <dbReference type="EMBL" id="WVZ12672.1"/>
    </source>
</evidence>
<gene>
    <name evidence="2" type="ORF">V8G54_017202</name>
</gene>
<sequence>MALGSGFYFGIGSSLSFFMPIWITMEFKTCLHDMIIPIAVGTLVNSFLRKLFNNKGSPHSRLTIKHSRLAVCLGTNRCINRLNIWKGNGSKDTTTNSIQMCIQASQKNINSLRINHVVIFLNIFGHSMVQFVIISYSSHNFCNFPKYVI</sequence>
<feature type="transmembrane region" description="Helical" evidence="1">
    <location>
        <begin position="7"/>
        <end position="25"/>
    </location>
</feature>
<keyword evidence="1" id="KW-0812">Transmembrane</keyword>
<evidence type="ECO:0000313" key="3">
    <source>
        <dbReference type="Proteomes" id="UP001374535"/>
    </source>
</evidence>
<protein>
    <submittedName>
        <fullName evidence="2">Uncharacterized protein</fullName>
    </submittedName>
</protein>
<dbReference type="AlphaFoldDB" id="A0AAQ3NP28"/>
<dbReference type="EMBL" id="CP144696">
    <property type="protein sequence ID" value="WVZ12672.1"/>
    <property type="molecule type" value="Genomic_DNA"/>
</dbReference>
<organism evidence="2 3">
    <name type="scientific">Vigna mungo</name>
    <name type="common">Black gram</name>
    <name type="synonym">Phaseolus mungo</name>
    <dbReference type="NCBI Taxonomy" id="3915"/>
    <lineage>
        <taxon>Eukaryota</taxon>
        <taxon>Viridiplantae</taxon>
        <taxon>Streptophyta</taxon>
        <taxon>Embryophyta</taxon>
        <taxon>Tracheophyta</taxon>
        <taxon>Spermatophyta</taxon>
        <taxon>Magnoliopsida</taxon>
        <taxon>eudicotyledons</taxon>
        <taxon>Gunneridae</taxon>
        <taxon>Pentapetalae</taxon>
        <taxon>rosids</taxon>
        <taxon>fabids</taxon>
        <taxon>Fabales</taxon>
        <taxon>Fabaceae</taxon>
        <taxon>Papilionoideae</taxon>
        <taxon>50 kb inversion clade</taxon>
        <taxon>NPAAA clade</taxon>
        <taxon>indigoferoid/millettioid clade</taxon>
        <taxon>Phaseoleae</taxon>
        <taxon>Vigna</taxon>
    </lineage>
</organism>
<evidence type="ECO:0000256" key="1">
    <source>
        <dbReference type="SAM" id="Phobius"/>
    </source>
</evidence>
<accession>A0AAQ3NP28</accession>
<keyword evidence="1" id="KW-0472">Membrane</keyword>
<feature type="transmembrane region" description="Helical" evidence="1">
    <location>
        <begin position="117"/>
        <end position="136"/>
    </location>
</feature>
<dbReference type="Proteomes" id="UP001374535">
    <property type="component" value="Chromosome 5"/>
</dbReference>
<proteinExistence type="predicted"/>
<feature type="non-terminal residue" evidence="2">
    <location>
        <position position="149"/>
    </location>
</feature>
<feature type="transmembrane region" description="Helical" evidence="1">
    <location>
        <begin position="31"/>
        <end position="48"/>
    </location>
</feature>